<evidence type="ECO:0000256" key="1">
    <source>
        <dbReference type="ARBA" id="ARBA00004141"/>
    </source>
</evidence>
<dbReference type="InterPro" id="IPR003689">
    <property type="entry name" value="ZIP"/>
</dbReference>
<evidence type="ECO:0000256" key="6">
    <source>
        <dbReference type="ARBA" id="ARBA00023065"/>
    </source>
</evidence>
<accession>A0A803QHD0</accession>
<evidence type="ECO:0000256" key="5">
    <source>
        <dbReference type="ARBA" id="ARBA00022989"/>
    </source>
</evidence>
<protein>
    <submittedName>
        <fullName evidence="9">Uncharacterized protein</fullName>
    </submittedName>
</protein>
<comment type="similarity">
    <text evidence="2 8">Belongs to the ZIP transporter (TC 2.A.5) family.</text>
</comment>
<dbReference type="Gramene" id="evm.model.09.786">
    <property type="protein sequence ID" value="cds.evm.model.09.786"/>
    <property type="gene ID" value="evm.TU.09.786"/>
</dbReference>
<dbReference type="PANTHER" id="PTHR11040">
    <property type="entry name" value="ZINC/IRON TRANSPORTER"/>
    <property type="match status" value="1"/>
</dbReference>
<dbReference type="Pfam" id="PF02535">
    <property type="entry name" value="Zip"/>
    <property type="match status" value="1"/>
</dbReference>
<keyword evidence="4 8" id="KW-0812">Transmembrane</keyword>
<dbReference type="EnsemblPlants" id="evm.model.09.786">
    <property type="protein sequence ID" value="cds.evm.model.09.786"/>
    <property type="gene ID" value="evm.TU.09.786"/>
</dbReference>
<evidence type="ECO:0000256" key="2">
    <source>
        <dbReference type="ARBA" id="ARBA00006939"/>
    </source>
</evidence>
<dbReference type="GO" id="GO:0005886">
    <property type="term" value="C:plasma membrane"/>
    <property type="evidence" value="ECO:0007669"/>
    <property type="project" value="TreeGrafter"/>
</dbReference>
<reference evidence="9" key="2">
    <citation type="submission" date="2021-03" db="UniProtKB">
        <authorList>
            <consortium name="EnsemblPlants"/>
        </authorList>
    </citation>
    <scope>IDENTIFICATION</scope>
</reference>
<dbReference type="SUPFAM" id="SSF56219">
    <property type="entry name" value="DNase I-like"/>
    <property type="match status" value="1"/>
</dbReference>
<keyword evidence="5 8" id="KW-1133">Transmembrane helix</keyword>
<dbReference type="Proteomes" id="UP000596661">
    <property type="component" value="Chromosome 9"/>
</dbReference>
<feature type="transmembrane region" description="Helical" evidence="8">
    <location>
        <begin position="443"/>
        <end position="463"/>
    </location>
</feature>
<evidence type="ECO:0000256" key="7">
    <source>
        <dbReference type="ARBA" id="ARBA00023136"/>
    </source>
</evidence>
<dbReference type="Gene3D" id="3.60.10.10">
    <property type="entry name" value="Endonuclease/exonuclease/phosphatase"/>
    <property type="match status" value="1"/>
</dbReference>
<dbReference type="NCBIfam" id="TIGR00820">
    <property type="entry name" value="zip"/>
    <property type="match status" value="1"/>
</dbReference>
<dbReference type="AlphaFoldDB" id="A0A803QHD0"/>
<proteinExistence type="inferred from homology"/>
<organism evidence="9 10">
    <name type="scientific">Cannabis sativa</name>
    <name type="common">Hemp</name>
    <name type="synonym">Marijuana</name>
    <dbReference type="NCBI Taxonomy" id="3483"/>
    <lineage>
        <taxon>Eukaryota</taxon>
        <taxon>Viridiplantae</taxon>
        <taxon>Streptophyta</taxon>
        <taxon>Embryophyta</taxon>
        <taxon>Tracheophyta</taxon>
        <taxon>Spermatophyta</taxon>
        <taxon>Magnoliopsida</taxon>
        <taxon>eudicotyledons</taxon>
        <taxon>Gunneridae</taxon>
        <taxon>Pentapetalae</taxon>
        <taxon>rosids</taxon>
        <taxon>fabids</taxon>
        <taxon>Rosales</taxon>
        <taxon>Cannabaceae</taxon>
        <taxon>Cannabis</taxon>
    </lineage>
</organism>
<evidence type="ECO:0000313" key="9">
    <source>
        <dbReference type="EnsemblPlants" id="cds.evm.model.09.786"/>
    </source>
</evidence>
<keyword evidence="7 8" id="KW-0472">Membrane</keyword>
<comment type="subcellular location">
    <subcellularLocation>
        <location evidence="1 8">Membrane</location>
        <topology evidence="1 8">Multi-pass membrane protein</topology>
    </subcellularLocation>
</comment>
<keyword evidence="6 8" id="KW-0406">Ion transport</keyword>
<comment type="caution">
    <text evidence="8">Lacks conserved residue(s) required for the propagation of feature annotation.</text>
</comment>
<feature type="transmembrane region" description="Helical" evidence="8">
    <location>
        <begin position="409"/>
        <end position="431"/>
    </location>
</feature>
<feature type="transmembrane region" description="Helical" evidence="8">
    <location>
        <begin position="475"/>
        <end position="496"/>
    </location>
</feature>
<keyword evidence="10" id="KW-1185">Reference proteome</keyword>
<evidence type="ECO:0000256" key="4">
    <source>
        <dbReference type="ARBA" id="ARBA00022692"/>
    </source>
</evidence>
<evidence type="ECO:0000256" key="8">
    <source>
        <dbReference type="RuleBase" id="RU362088"/>
    </source>
</evidence>
<reference evidence="9" key="1">
    <citation type="submission" date="2018-11" db="EMBL/GenBank/DDBJ databases">
        <authorList>
            <person name="Grassa J C."/>
        </authorList>
    </citation>
    <scope>NUCLEOTIDE SEQUENCE [LARGE SCALE GENOMIC DNA]</scope>
</reference>
<dbReference type="PANTHER" id="PTHR11040:SF164">
    <property type="entry name" value="ZINC TRANSPORTER 12-RELATED"/>
    <property type="match status" value="1"/>
</dbReference>
<feature type="transmembrane region" description="Helical" evidence="8">
    <location>
        <begin position="263"/>
        <end position="284"/>
    </location>
</feature>
<name>A0A803QHD0_CANSA</name>
<evidence type="ECO:0000313" key="10">
    <source>
        <dbReference type="Proteomes" id="UP000596661"/>
    </source>
</evidence>
<dbReference type="GO" id="GO:0005385">
    <property type="term" value="F:zinc ion transmembrane transporter activity"/>
    <property type="evidence" value="ECO:0007669"/>
    <property type="project" value="InterPro"/>
</dbReference>
<dbReference type="EMBL" id="UZAU01000738">
    <property type="status" value="NOT_ANNOTATED_CDS"/>
    <property type="molecule type" value="Genomic_DNA"/>
</dbReference>
<dbReference type="InterPro" id="IPR004698">
    <property type="entry name" value="Zn/Fe_permease_fun/pln"/>
</dbReference>
<dbReference type="InterPro" id="IPR036691">
    <property type="entry name" value="Endo/exonu/phosph_ase_sf"/>
</dbReference>
<evidence type="ECO:0000256" key="3">
    <source>
        <dbReference type="ARBA" id="ARBA00022448"/>
    </source>
</evidence>
<keyword evidence="3 8" id="KW-0813">Transport</keyword>
<sequence>MNDPLLIIGDLNGTLQDSECLNYVNSSNSSRYAFDLRRMVNRVGLVDLGYQGPGFTWVKGSSRSMNTGRNYIKRARLDRGLATTDWRIQFPNAIVEHLSAAVSDHRPILLDTTGGIRCRSRLFKYENMWARDKRCFWVVKEAWAKRLHHNPLVNFHRKVKQTSQKLNYWNKTQFRNIQNQVSLKRAALQEVENRHQDDLLAIDLAKNDLNEALLREEIHWKQKSRVQWLQSGVILATGFIHILPDAFDSLTSPCLEKNPWGNFPFAGFVAMVSAMGTMMVDTFATNYYERAHFNKALPVKEDAHVHEVAHEGHVHVHTHATHGHAHGSAFVSDDLSTADLVRHRVISQVLELGIVVHSIIIGISLGASYSPNTIKPLVAALTFHQFFEGMGLGGCISQAKFKSKAIATMVLFFSLTTPTGIGIGMGISSVYNENGPTALMVEGIFNSASAGILIYMALVDLLAADFTSPRMKCNIRLQLGAHLSLLLGSGCMSLLAKWA</sequence>